<feature type="transmembrane region" description="Helical" evidence="1">
    <location>
        <begin position="33"/>
        <end position="53"/>
    </location>
</feature>
<keyword evidence="1" id="KW-0812">Transmembrane</keyword>
<dbReference type="Proteomes" id="UP000295764">
    <property type="component" value="Unassembled WGS sequence"/>
</dbReference>
<keyword evidence="1" id="KW-1133">Transmembrane helix</keyword>
<protein>
    <submittedName>
        <fullName evidence="2">Uncharacterized protein</fullName>
    </submittedName>
</protein>
<dbReference type="EMBL" id="SNVW01000020">
    <property type="protein sequence ID" value="TDN41449.1"/>
    <property type="molecule type" value="Genomic_DNA"/>
</dbReference>
<evidence type="ECO:0000256" key="1">
    <source>
        <dbReference type="SAM" id="Phobius"/>
    </source>
</evidence>
<proteinExistence type="predicted"/>
<name>A0A4R6DBZ6_9MICO</name>
<sequence length="58" mass="6400">MNRSNALWLMFALLGVVFLGATAALFAHESSRPFGWITLVSAVVIMASAWLGYRRSKL</sequence>
<evidence type="ECO:0000313" key="2">
    <source>
        <dbReference type="EMBL" id="TDN41449.1"/>
    </source>
</evidence>
<organism evidence="2 3">
    <name type="scientific">Curtobacterium flaccumfaciens</name>
    <dbReference type="NCBI Taxonomy" id="2035"/>
    <lineage>
        <taxon>Bacteria</taxon>
        <taxon>Bacillati</taxon>
        <taxon>Actinomycetota</taxon>
        <taxon>Actinomycetes</taxon>
        <taxon>Micrococcales</taxon>
        <taxon>Microbacteriaceae</taxon>
        <taxon>Curtobacterium</taxon>
    </lineage>
</organism>
<dbReference type="RefSeq" id="WP_166645812.1">
    <property type="nucleotide sequence ID" value="NZ_SNVW01000020.1"/>
</dbReference>
<accession>A0A4R6DBZ6</accession>
<dbReference type="AlphaFoldDB" id="A0A4R6DBZ6"/>
<comment type="caution">
    <text evidence="2">The sequence shown here is derived from an EMBL/GenBank/DDBJ whole genome shotgun (WGS) entry which is preliminary data.</text>
</comment>
<evidence type="ECO:0000313" key="3">
    <source>
        <dbReference type="Proteomes" id="UP000295764"/>
    </source>
</evidence>
<keyword evidence="1" id="KW-0472">Membrane</keyword>
<gene>
    <name evidence="2" type="ORF">EDF64_12024</name>
</gene>
<reference evidence="2 3" key="1">
    <citation type="submission" date="2019-03" db="EMBL/GenBank/DDBJ databases">
        <title>Genomic analyses of the natural microbiome of Caenorhabditis elegans.</title>
        <authorList>
            <person name="Samuel B."/>
        </authorList>
    </citation>
    <scope>NUCLEOTIDE SEQUENCE [LARGE SCALE GENOMIC DNA]</scope>
    <source>
        <strain evidence="2 3">JUb65</strain>
    </source>
</reference>